<dbReference type="InterPro" id="IPR043733">
    <property type="entry name" value="DUF5677"/>
</dbReference>
<reference evidence="4" key="2">
    <citation type="submission" date="2018-11" db="EMBL/GenBank/DDBJ databases">
        <title>Shewanella sp. R106.</title>
        <authorList>
            <person name="Hwang Y.J."/>
            <person name="Hwang C.Y."/>
        </authorList>
    </citation>
    <scope>NUCLEOTIDE SEQUENCE [LARGE SCALE GENOMIC DNA]</scope>
    <source>
        <strain evidence="4">R106</strain>
    </source>
</reference>
<dbReference type="Pfam" id="PF18928">
    <property type="entry name" value="DUF5677"/>
    <property type="match status" value="1"/>
</dbReference>
<dbReference type="EMBL" id="RKKB01000033">
    <property type="protein sequence ID" value="RPA22597.1"/>
    <property type="molecule type" value="Genomic_DNA"/>
</dbReference>
<dbReference type="Proteomes" id="UP000273778">
    <property type="component" value="Chromosome"/>
</dbReference>
<dbReference type="KEGG" id="spsr:EGC80_02985"/>
<gene>
    <name evidence="2" type="ORF">EGC77_21450</name>
    <name evidence="1" type="ORF">EGC80_02985</name>
</gene>
<accession>A0A3N4DDG7</accession>
<reference evidence="1 3" key="1">
    <citation type="submission" date="2018-11" db="EMBL/GenBank/DDBJ databases">
        <title>Shewanella sp. M2.</title>
        <authorList>
            <person name="Hwang Y.J."/>
            <person name="Hwang C.Y."/>
        </authorList>
    </citation>
    <scope>NUCLEOTIDE SEQUENCE [LARGE SCALE GENOMIC DNA]</scope>
    <source>
        <strain evidence="1 3">M2</strain>
    </source>
</reference>
<name>A0A3N4DDG7_9GAMM</name>
<evidence type="ECO:0000313" key="2">
    <source>
        <dbReference type="EMBL" id="RPA22597.1"/>
    </source>
</evidence>
<proteinExistence type="predicted"/>
<dbReference type="EMBL" id="CP034073">
    <property type="protein sequence ID" value="AZG33997.1"/>
    <property type="molecule type" value="Genomic_DNA"/>
</dbReference>
<dbReference type="AlphaFoldDB" id="A0A3N4DDG7"/>
<evidence type="ECO:0000313" key="4">
    <source>
        <dbReference type="Proteomes" id="UP000278855"/>
    </source>
</evidence>
<reference evidence="2" key="3">
    <citation type="submission" date="2018-11" db="EMBL/GenBank/DDBJ databases">
        <authorList>
            <person name="Hwang Y.J."/>
            <person name="Hwang C.Y."/>
        </authorList>
    </citation>
    <scope>NUCLEOTIDE SEQUENCE</scope>
    <source>
        <strain evidence="2">R106</strain>
    </source>
</reference>
<protein>
    <submittedName>
        <fullName evidence="2">Uncharacterized protein</fullName>
    </submittedName>
</protein>
<keyword evidence="3" id="KW-1185">Reference proteome</keyword>
<dbReference type="Proteomes" id="UP000278855">
    <property type="component" value="Unassembled WGS sequence"/>
</dbReference>
<evidence type="ECO:0000313" key="1">
    <source>
        <dbReference type="EMBL" id="AZG33997.1"/>
    </source>
</evidence>
<evidence type="ECO:0000313" key="3">
    <source>
        <dbReference type="Proteomes" id="UP000273778"/>
    </source>
</evidence>
<dbReference type="OrthoDB" id="7531258at2"/>
<sequence>MNLEPYSDEYLNQALALKAELAGDEKSFHWARKYANGSKIEKLRKYIGLGAWSHNYKLASRNIHADYTEMRSLLGMSEASEEVLLVGQSNSGITYPAHLTVSAQLTAHTNNLQM</sequence>
<organism evidence="2 4">
    <name type="scientific">Shewanella psychromarinicola</name>
    <dbReference type="NCBI Taxonomy" id="2487742"/>
    <lineage>
        <taxon>Bacteria</taxon>
        <taxon>Pseudomonadati</taxon>
        <taxon>Pseudomonadota</taxon>
        <taxon>Gammaproteobacteria</taxon>
        <taxon>Alteromonadales</taxon>
        <taxon>Shewanellaceae</taxon>
        <taxon>Shewanella</taxon>
    </lineage>
</organism>